<evidence type="ECO:0000313" key="8">
    <source>
        <dbReference type="Proteomes" id="UP000647585"/>
    </source>
</evidence>
<dbReference type="Gene3D" id="3.30.160.390">
    <property type="entry name" value="Integrase, DNA-binding domain"/>
    <property type="match status" value="1"/>
</dbReference>
<dbReference type="PANTHER" id="PTHR30349">
    <property type="entry name" value="PHAGE INTEGRASE-RELATED"/>
    <property type="match status" value="1"/>
</dbReference>
<feature type="compositionally biased region" description="Polar residues" evidence="5">
    <location>
        <begin position="459"/>
        <end position="468"/>
    </location>
</feature>
<reference evidence="8" key="1">
    <citation type="journal article" date="2019" name="Int. J. Syst. Evol. Microbiol.">
        <title>The Global Catalogue of Microorganisms (GCM) 10K type strain sequencing project: providing services to taxonomists for standard genome sequencing and annotation.</title>
        <authorList>
            <consortium name="The Broad Institute Genomics Platform"/>
            <consortium name="The Broad Institute Genome Sequencing Center for Infectious Disease"/>
            <person name="Wu L."/>
            <person name="Ma J."/>
        </authorList>
    </citation>
    <scope>NUCLEOTIDE SEQUENCE [LARGE SCALE GENOMIC DNA]</scope>
    <source>
        <strain evidence="8">KCTC 22157</strain>
    </source>
</reference>
<organism evidence="7 8">
    <name type="scientific">Halomonas johnsoniae</name>
    <dbReference type="NCBI Taxonomy" id="502832"/>
    <lineage>
        <taxon>Bacteria</taxon>
        <taxon>Pseudomonadati</taxon>
        <taxon>Pseudomonadota</taxon>
        <taxon>Gammaproteobacteria</taxon>
        <taxon>Oceanospirillales</taxon>
        <taxon>Halomonadaceae</taxon>
        <taxon>Halomonas</taxon>
    </lineage>
</organism>
<proteinExistence type="inferred from homology"/>
<dbReference type="InterPro" id="IPR013762">
    <property type="entry name" value="Integrase-like_cat_sf"/>
</dbReference>
<dbReference type="InterPro" id="IPR050090">
    <property type="entry name" value="Tyrosine_recombinase_XerCD"/>
</dbReference>
<accession>A0ABQ2WGS5</accession>
<dbReference type="PROSITE" id="PS51898">
    <property type="entry name" value="TYR_RECOMBINASE"/>
    <property type="match status" value="1"/>
</dbReference>
<dbReference type="CDD" id="cd00796">
    <property type="entry name" value="INT_Rci_Hp1_C"/>
    <property type="match status" value="1"/>
</dbReference>
<keyword evidence="8" id="KW-1185">Reference proteome</keyword>
<dbReference type="SUPFAM" id="SSF56349">
    <property type="entry name" value="DNA breaking-rejoining enzymes"/>
    <property type="match status" value="1"/>
</dbReference>
<dbReference type="Pfam" id="PF00589">
    <property type="entry name" value="Phage_integrase"/>
    <property type="match status" value="1"/>
</dbReference>
<keyword evidence="3" id="KW-0238">DNA-binding</keyword>
<comment type="caution">
    <text evidence="7">The sequence shown here is derived from an EMBL/GenBank/DDBJ whole genome shotgun (WGS) entry which is preliminary data.</text>
</comment>
<evidence type="ECO:0000256" key="2">
    <source>
        <dbReference type="ARBA" id="ARBA00022908"/>
    </source>
</evidence>
<dbReference type="InterPro" id="IPR025166">
    <property type="entry name" value="Integrase_DNA_bind_dom"/>
</dbReference>
<protein>
    <recommendedName>
        <fullName evidence="6">Tyr recombinase domain-containing protein</fullName>
    </recommendedName>
</protein>
<keyword evidence="2" id="KW-0229">DNA integration</keyword>
<evidence type="ECO:0000256" key="3">
    <source>
        <dbReference type="ARBA" id="ARBA00023125"/>
    </source>
</evidence>
<comment type="similarity">
    <text evidence="1">Belongs to the 'phage' integrase family.</text>
</comment>
<dbReference type="InterPro" id="IPR011010">
    <property type="entry name" value="DNA_brk_join_enz"/>
</dbReference>
<sequence>MAKTTASLTTRTLDRLTKTLPDGHEVWDAALGGYHVRSGKRGLACRLSYYNTLGQRRVLTLGRYGEITAEEARQMAKESLADIAQGKDPRAVAEQAKFDHQLQAQQTIRSYLDGPYKAYQSRKKGGQATLSRLHKAFADWLDRPMGSITRADVERWQAAQEAMKPSRPNSKAANKPRAFSTMKRDFGALHTLLAHAAERKVISTNPLKGIKLQKPAMTEEELASVGNERRYLEPEEVQALFLGLELYQEERRKQRRNSRAHGKAFLPDLDQLAYVDHVKPWILFMYYTGFRPGDIAGLCWEHVNLPFKTVRKTIEKTAHHHPEPQTFPLSSSVVEVLTTWHNQQGKPKTGLVFPNPLTGKRFDRTAMQKPWAKVRAFAKLPNDLVLYTLRHNFASQLVMAGADLLAVSKLMAHSDIQTTIQHYAHLRPDHTRDIVEAFAASLANSQEHLTHRLPRERPSATNQTTLAR</sequence>
<feature type="region of interest" description="Disordered" evidence="5">
    <location>
        <begin position="447"/>
        <end position="468"/>
    </location>
</feature>
<dbReference type="InterPro" id="IPR010998">
    <property type="entry name" value="Integrase_recombinase_N"/>
</dbReference>
<evidence type="ECO:0000256" key="1">
    <source>
        <dbReference type="ARBA" id="ARBA00008857"/>
    </source>
</evidence>
<dbReference type="InterPro" id="IPR038488">
    <property type="entry name" value="Integrase_DNA-bd_sf"/>
</dbReference>
<dbReference type="InterPro" id="IPR002104">
    <property type="entry name" value="Integrase_catalytic"/>
</dbReference>
<evidence type="ECO:0000256" key="5">
    <source>
        <dbReference type="SAM" id="MobiDB-lite"/>
    </source>
</evidence>
<gene>
    <name evidence="7" type="ORF">GCM10007158_15950</name>
</gene>
<dbReference type="Proteomes" id="UP000647585">
    <property type="component" value="Unassembled WGS sequence"/>
</dbReference>
<feature type="compositionally biased region" description="Basic and acidic residues" evidence="5">
    <location>
        <begin position="448"/>
        <end position="458"/>
    </location>
</feature>
<dbReference type="Pfam" id="PF13356">
    <property type="entry name" value="Arm-DNA-bind_3"/>
    <property type="match status" value="1"/>
</dbReference>
<dbReference type="EMBL" id="BMXO01000006">
    <property type="protein sequence ID" value="GGW55584.1"/>
    <property type="molecule type" value="Genomic_DNA"/>
</dbReference>
<name>A0ABQ2WGS5_9GAMM</name>
<dbReference type="RefSeq" id="WP_193461382.1">
    <property type="nucleotide sequence ID" value="NZ_BMXO01000006.1"/>
</dbReference>
<evidence type="ECO:0000313" key="7">
    <source>
        <dbReference type="EMBL" id="GGW55584.1"/>
    </source>
</evidence>
<dbReference type="PANTHER" id="PTHR30349:SF64">
    <property type="entry name" value="PROPHAGE INTEGRASE INTD-RELATED"/>
    <property type="match status" value="1"/>
</dbReference>
<evidence type="ECO:0000259" key="6">
    <source>
        <dbReference type="PROSITE" id="PS51898"/>
    </source>
</evidence>
<keyword evidence="4" id="KW-0233">DNA recombination</keyword>
<evidence type="ECO:0000256" key="4">
    <source>
        <dbReference type="ARBA" id="ARBA00023172"/>
    </source>
</evidence>
<feature type="domain" description="Tyr recombinase" evidence="6">
    <location>
        <begin position="227"/>
        <end position="436"/>
    </location>
</feature>
<dbReference type="Gene3D" id="1.10.150.130">
    <property type="match status" value="1"/>
</dbReference>
<dbReference type="Gene3D" id="1.10.443.10">
    <property type="entry name" value="Intergrase catalytic core"/>
    <property type="match status" value="1"/>
</dbReference>